<keyword evidence="13" id="KW-0630">Potassium</keyword>
<evidence type="ECO:0000256" key="15">
    <source>
        <dbReference type="ARBA" id="ARBA00023053"/>
    </source>
</evidence>
<dbReference type="GO" id="GO:0005886">
    <property type="term" value="C:plasma membrane"/>
    <property type="evidence" value="ECO:0007669"/>
    <property type="project" value="UniProtKB-SubCell"/>
</dbReference>
<dbReference type="AlphaFoldDB" id="A0AB34HKE8"/>
<keyword evidence="3" id="KW-0813">Transport</keyword>
<sequence length="618" mass="68076">MSSCLPAIHEFPTDLFSNSERQHGAVLLHILGALYMFYALAIVCDDFFVPSLEKICEPEGLRSLLFQKLHLSEDVAGATFMAAGSSTPELFASVIGVFITHGDVGVGTIVGSAVFNILCIIGVCGLSAGQVIRLTWWAVCRDSVYYTLSVIVLIAFIYDEEIVWWEGLVLIILYVFYILIMKYNVKMQAFFTVKQKTIANGNTVNSELEDGNDYCDSSSDDPSMPLLGQVLAGSSDPVAHLTNGRSCSQASRRLPAAETTAQEVCTERGSQSPQPLGFAPGDLSTNHGFVLNIVKEEPQYSRNPVVMVDEVMSSSPPKFTFPEAGLRIMITNKFGPRTRLRMASRIIINERQRLINSANGVSSKPLQNGRHESIENGNVPVESPAELQREREQPPPAPEPELVEAAFLSPFSMPEARGDKAKWVLTWPLIFLLGTTIPNCSKPRWERFFMLTFVMATLWIAVFSYLMVWLVTIIGYTLGIPDVIMGITFLAAGTSVPDCMASLIVTRQGLGDMAVSNTIGSNVFDILVGLGVPWGLQTMVINYGSTVKINSRGLVYSVVLLLGSVALTVLGIHLNKWRLDRKLGVYVLVLYAIFLCFSIMIEFNVFTFVNLPMCREDD</sequence>
<feature type="transmembrane region" description="Helical" evidence="22">
    <location>
        <begin position="586"/>
        <end position="609"/>
    </location>
</feature>
<evidence type="ECO:0000256" key="18">
    <source>
        <dbReference type="ARBA" id="ARBA00023180"/>
    </source>
</evidence>
<evidence type="ECO:0000256" key="22">
    <source>
        <dbReference type="SAM" id="Phobius"/>
    </source>
</evidence>
<keyword evidence="5" id="KW-1003">Cell membrane</keyword>
<feature type="transmembrane region" description="Helical" evidence="22">
    <location>
        <begin position="554"/>
        <end position="574"/>
    </location>
</feature>
<evidence type="ECO:0000256" key="10">
    <source>
        <dbReference type="ARBA" id="ARBA00022737"/>
    </source>
</evidence>
<dbReference type="InterPro" id="IPR004481">
    <property type="entry name" value="K/Na/Ca-exchanger"/>
</dbReference>
<evidence type="ECO:0000256" key="5">
    <source>
        <dbReference type="ARBA" id="ARBA00022475"/>
    </source>
</evidence>
<evidence type="ECO:0000256" key="12">
    <source>
        <dbReference type="ARBA" id="ARBA00022847"/>
    </source>
</evidence>
<reference evidence="24 25" key="1">
    <citation type="submission" date="2022-11" db="EMBL/GenBank/DDBJ databases">
        <title>Whole genome sequence of Eschrichtius robustus ER-17-0199.</title>
        <authorList>
            <person name="Bruniche-Olsen A."/>
            <person name="Black A.N."/>
            <person name="Fields C.J."/>
            <person name="Walden K."/>
            <person name="Dewoody J.A."/>
        </authorList>
    </citation>
    <scope>NUCLEOTIDE SEQUENCE [LARGE SCALE GENOMIC DNA]</scope>
    <source>
        <strain evidence="24">ER-17-0199</strain>
        <tissue evidence="24">Blubber</tissue>
    </source>
</reference>
<dbReference type="InterPro" id="IPR004837">
    <property type="entry name" value="NaCa_Exmemb"/>
</dbReference>
<evidence type="ECO:0000256" key="9">
    <source>
        <dbReference type="ARBA" id="ARBA00022729"/>
    </source>
</evidence>
<evidence type="ECO:0000259" key="23">
    <source>
        <dbReference type="Pfam" id="PF01699"/>
    </source>
</evidence>
<dbReference type="GO" id="GO:0006874">
    <property type="term" value="P:intracellular calcium ion homeostasis"/>
    <property type="evidence" value="ECO:0007669"/>
    <property type="project" value="TreeGrafter"/>
</dbReference>
<keyword evidence="19" id="KW-0739">Sodium transport</keyword>
<dbReference type="FunFam" id="1.20.1420.30:FF:000006">
    <property type="entry name" value="sodium/potassium/calcium exchanger 4 isoform X1"/>
    <property type="match status" value="1"/>
</dbReference>
<feature type="transmembrane region" description="Helical" evidence="22">
    <location>
        <begin position="134"/>
        <end position="156"/>
    </location>
</feature>
<evidence type="ECO:0000256" key="20">
    <source>
        <dbReference type="ARBA" id="ARBA00033627"/>
    </source>
</evidence>
<evidence type="ECO:0000256" key="14">
    <source>
        <dbReference type="ARBA" id="ARBA00022989"/>
    </source>
</evidence>
<evidence type="ECO:0000256" key="11">
    <source>
        <dbReference type="ARBA" id="ARBA00022837"/>
    </source>
</evidence>
<evidence type="ECO:0000313" key="25">
    <source>
        <dbReference type="Proteomes" id="UP001159641"/>
    </source>
</evidence>
<organism evidence="24 25">
    <name type="scientific">Eschrichtius robustus</name>
    <name type="common">California gray whale</name>
    <name type="synonym">Eschrichtius gibbosus</name>
    <dbReference type="NCBI Taxonomy" id="9764"/>
    <lineage>
        <taxon>Eukaryota</taxon>
        <taxon>Metazoa</taxon>
        <taxon>Chordata</taxon>
        <taxon>Craniata</taxon>
        <taxon>Vertebrata</taxon>
        <taxon>Euteleostomi</taxon>
        <taxon>Mammalia</taxon>
        <taxon>Eutheria</taxon>
        <taxon>Laurasiatheria</taxon>
        <taxon>Artiodactyla</taxon>
        <taxon>Whippomorpha</taxon>
        <taxon>Cetacea</taxon>
        <taxon>Mysticeti</taxon>
        <taxon>Eschrichtiidae</taxon>
        <taxon>Eschrichtius</taxon>
    </lineage>
</organism>
<keyword evidence="17 22" id="KW-0472">Membrane</keyword>
<keyword evidence="6" id="KW-0633">Potassium transport</keyword>
<evidence type="ECO:0000256" key="16">
    <source>
        <dbReference type="ARBA" id="ARBA00023065"/>
    </source>
</evidence>
<evidence type="ECO:0000256" key="4">
    <source>
        <dbReference type="ARBA" id="ARBA00022449"/>
    </source>
</evidence>
<dbReference type="NCBIfam" id="TIGR00367">
    <property type="entry name" value="calcium/sodium antiporter"/>
    <property type="match status" value="1"/>
</dbReference>
<feature type="transmembrane region" description="Helical" evidence="22">
    <location>
        <begin position="162"/>
        <end position="180"/>
    </location>
</feature>
<keyword evidence="11" id="KW-0106">Calcium</keyword>
<evidence type="ECO:0000256" key="3">
    <source>
        <dbReference type="ARBA" id="ARBA00022448"/>
    </source>
</evidence>
<dbReference type="InterPro" id="IPR044880">
    <property type="entry name" value="NCX_ion-bd_dom_sf"/>
</dbReference>
<evidence type="ECO:0000256" key="19">
    <source>
        <dbReference type="ARBA" id="ARBA00023201"/>
    </source>
</evidence>
<dbReference type="GO" id="GO:0005262">
    <property type="term" value="F:calcium channel activity"/>
    <property type="evidence" value="ECO:0007669"/>
    <property type="project" value="TreeGrafter"/>
</dbReference>
<keyword evidence="7" id="KW-0109">Calcium transport</keyword>
<dbReference type="GO" id="GO:0015293">
    <property type="term" value="F:symporter activity"/>
    <property type="evidence" value="ECO:0007669"/>
    <property type="project" value="UniProtKB-KW"/>
</dbReference>
<comment type="similarity">
    <text evidence="2">Belongs to the Ca(2+):cation antiporter (CaCA) (TC 2.A.19) family. SLC24A subfamily.</text>
</comment>
<keyword evidence="12" id="KW-0769">Symport</keyword>
<dbReference type="Gene3D" id="1.20.1420.30">
    <property type="entry name" value="NCX, central ion-binding region"/>
    <property type="match status" value="2"/>
</dbReference>
<dbReference type="GO" id="GO:0007608">
    <property type="term" value="P:sensory perception of smell"/>
    <property type="evidence" value="ECO:0007669"/>
    <property type="project" value="TreeGrafter"/>
</dbReference>
<feature type="domain" description="Sodium/calcium exchanger membrane region" evidence="23">
    <location>
        <begin position="450"/>
        <end position="600"/>
    </location>
</feature>
<keyword evidence="16" id="KW-0406">Ion transport</keyword>
<dbReference type="PANTHER" id="PTHR10846">
    <property type="entry name" value="SODIUM/POTASSIUM/CALCIUM EXCHANGER"/>
    <property type="match status" value="1"/>
</dbReference>
<dbReference type="GO" id="GO:0008273">
    <property type="term" value="F:calcium, potassium:sodium antiporter activity"/>
    <property type="evidence" value="ECO:0007669"/>
    <property type="project" value="TreeGrafter"/>
</dbReference>
<comment type="caution">
    <text evidence="24">The sequence shown here is derived from an EMBL/GenBank/DDBJ whole genome shotgun (WGS) entry which is preliminary data.</text>
</comment>
<keyword evidence="9" id="KW-0732">Signal</keyword>
<evidence type="ECO:0000256" key="13">
    <source>
        <dbReference type="ARBA" id="ARBA00022958"/>
    </source>
</evidence>
<dbReference type="FunFam" id="1.20.1420.30:FF:000005">
    <property type="entry name" value="sodium/potassium/calcium exchanger 3 isoform X1"/>
    <property type="match status" value="1"/>
</dbReference>
<dbReference type="EMBL" id="JAIQCJ010001134">
    <property type="protein sequence ID" value="KAJ8792166.1"/>
    <property type="molecule type" value="Genomic_DNA"/>
</dbReference>
<dbReference type="Pfam" id="PF01699">
    <property type="entry name" value="Na_Ca_ex"/>
    <property type="match status" value="2"/>
</dbReference>
<feature type="transmembrane region" description="Helical" evidence="22">
    <location>
        <begin position="448"/>
        <end position="467"/>
    </location>
</feature>
<keyword evidence="8 22" id="KW-0812">Transmembrane</keyword>
<evidence type="ECO:0000256" key="21">
    <source>
        <dbReference type="SAM" id="MobiDB-lite"/>
    </source>
</evidence>
<name>A0AB34HKE8_ESCRO</name>
<proteinExistence type="inferred from homology"/>
<comment type="catalytic activity">
    <reaction evidence="20">
        <text>Ca(2+)(out) + K(+)(out) + 4 Na(+)(in) = Ca(2+)(in) + K(+)(in) + 4 Na(+)(out)</text>
        <dbReference type="Rhea" id="RHEA:69967"/>
        <dbReference type="ChEBI" id="CHEBI:29101"/>
        <dbReference type="ChEBI" id="CHEBI:29103"/>
        <dbReference type="ChEBI" id="CHEBI:29108"/>
    </reaction>
</comment>
<feature type="transmembrane region" description="Helical" evidence="22">
    <location>
        <begin position="105"/>
        <end position="127"/>
    </location>
</feature>
<feature type="transmembrane region" description="Helical" evidence="22">
    <location>
        <begin position="514"/>
        <end position="534"/>
    </location>
</feature>
<protein>
    <recommendedName>
        <fullName evidence="23">Sodium/calcium exchanger membrane region domain-containing protein</fullName>
    </recommendedName>
</protein>
<evidence type="ECO:0000256" key="2">
    <source>
        <dbReference type="ARBA" id="ARBA00005364"/>
    </source>
</evidence>
<evidence type="ECO:0000256" key="6">
    <source>
        <dbReference type="ARBA" id="ARBA00022538"/>
    </source>
</evidence>
<keyword evidence="10" id="KW-0677">Repeat</keyword>
<dbReference type="Proteomes" id="UP001159641">
    <property type="component" value="Unassembled WGS sequence"/>
</dbReference>
<evidence type="ECO:0000256" key="7">
    <source>
        <dbReference type="ARBA" id="ARBA00022568"/>
    </source>
</evidence>
<gene>
    <name evidence="24" type="ORF">J1605_020017</name>
</gene>
<feature type="domain" description="Sodium/calcium exchanger membrane region" evidence="23">
    <location>
        <begin position="30"/>
        <end position="181"/>
    </location>
</feature>
<feature type="region of interest" description="Disordered" evidence="21">
    <location>
        <begin position="359"/>
        <end position="399"/>
    </location>
</feature>
<comment type="subcellular location">
    <subcellularLocation>
        <location evidence="1">Cell membrane</location>
        <topology evidence="1">Multi-pass membrane protein</topology>
    </subcellularLocation>
</comment>
<keyword evidence="14 22" id="KW-1133">Transmembrane helix</keyword>
<evidence type="ECO:0000313" key="24">
    <source>
        <dbReference type="EMBL" id="KAJ8792166.1"/>
    </source>
</evidence>
<dbReference type="PANTHER" id="PTHR10846:SF21">
    <property type="entry name" value="SODIUM_POTASSIUM_CALCIUM EXCHANGER 4"/>
    <property type="match status" value="1"/>
</dbReference>
<keyword evidence="18" id="KW-0325">Glycoprotein</keyword>
<accession>A0AB34HKE8</accession>
<keyword evidence="4" id="KW-0050">Antiport</keyword>
<keyword evidence="25" id="KW-1185">Reference proteome</keyword>
<evidence type="ECO:0000256" key="1">
    <source>
        <dbReference type="ARBA" id="ARBA00004651"/>
    </source>
</evidence>
<keyword evidence="15" id="KW-0915">Sodium</keyword>
<feature type="transmembrane region" description="Helical" evidence="22">
    <location>
        <begin position="25"/>
        <end position="44"/>
    </location>
</feature>
<evidence type="ECO:0000256" key="17">
    <source>
        <dbReference type="ARBA" id="ARBA00023136"/>
    </source>
</evidence>
<evidence type="ECO:0000256" key="8">
    <source>
        <dbReference type="ARBA" id="ARBA00022692"/>
    </source>
</evidence>